<evidence type="ECO:0000313" key="2">
    <source>
        <dbReference type="Proteomes" id="UP000240978"/>
    </source>
</evidence>
<sequence>MSKIRVKNFGPIKEGYTDNDGWIDIKKVTLFIGNQGTGKSTLAKLISTFTWMEKALSRGDYPLVHFERIAVFYELLSYHNIHTYLQGFQKAQVELFSDDVIKPPSELDYVGESYQITVRGTRIDVAKSNGQNYHLPQIVYIPAERNLLNFTYEYRRARRVPETLIDLQVLYREIIKGINGGVIKLPINGLDIMYNKNLDTLIIRGQDYMVDLLAASSGIQSVVPLFLISLYLANSVQSSSESRQPMNSEELERFKTDVAAIHANADLTDEQKKAALSVVAAKYNKTAFVNIVEEPEQNLFPSSQWNILKSLLEFNNMSEGNRLIMTSHSPYVMNALMLAVKARNVYQTIHNCGKSELFKSVEEIVPSKSIINADDLIIYELNESGGLSKLGDYKGLPSDDNYLNNLLDESNNMYSQLLRIEDQCR</sequence>
<dbReference type="OrthoDB" id="1098190at2"/>
<proteinExistence type="predicted"/>
<dbReference type="SUPFAM" id="SSF52540">
    <property type="entry name" value="P-loop containing nucleoside triphosphate hydrolases"/>
    <property type="match status" value="1"/>
</dbReference>
<dbReference type="Gene3D" id="3.40.50.300">
    <property type="entry name" value="P-loop containing nucleotide triphosphate hydrolases"/>
    <property type="match status" value="1"/>
</dbReference>
<protein>
    <submittedName>
        <fullName evidence="1">Uncharacterized protein</fullName>
    </submittedName>
</protein>
<keyword evidence="2" id="KW-1185">Reference proteome</keyword>
<dbReference type="InterPro" id="IPR027417">
    <property type="entry name" value="P-loop_NTPase"/>
</dbReference>
<evidence type="ECO:0000313" key="1">
    <source>
        <dbReference type="EMBL" id="PSL28244.1"/>
    </source>
</evidence>
<dbReference type="EMBL" id="PYGK01000008">
    <property type="protein sequence ID" value="PSL28244.1"/>
    <property type="molecule type" value="Genomic_DNA"/>
</dbReference>
<dbReference type="PANTHER" id="PTHR43581">
    <property type="entry name" value="ATP/GTP PHOSPHATASE"/>
    <property type="match status" value="1"/>
</dbReference>
<gene>
    <name evidence="1" type="ORF">CLV42_108163</name>
</gene>
<dbReference type="InterPro" id="IPR051396">
    <property type="entry name" value="Bact_Antivir_Def_Nuclease"/>
</dbReference>
<accession>A0A2P8G2N1</accession>
<comment type="caution">
    <text evidence="1">The sequence shown here is derived from an EMBL/GenBank/DDBJ whole genome shotgun (WGS) entry which is preliminary data.</text>
</comment>
<dbReference type="PANTHER" id="PTHR43581:SF2">
    <property type="entry name" value="EXCINUCLEASE ATPASE SUBUNIT"/>
    <property type="match status" value="1"/>
</dbReference>
<reference evidence="1 2" key="1">
    <citation type="submission" date="2018-03" db="EMBL/GenBank/DDBJ databases">
        <title>Genomic Encyclopedia of Archaeal and Bacterial Type Strains, Phase II (KMG-II): from individual species to whole genera.</title>
        <authorList>
            <person name="Goeker M."/>
        </authorList>
    </citation>
    <scope>NUCLEOTIDE SEQUENCE [LARGE SCALE GENOMIC DNA]</scope>
    <source>
        <strain evidence="1 2">DSM 18107</strain>
    </source>
</reference>
<dbReference type="AlphaFoldDB" id="A0A2P8G2N1"/>
<name>A0A2P8G2N1_9BACT</name>
<organism evidence="1 2">
    <name type="scientific">Chitinophaga ginsengisoli</name>
    <dbReference type="NCBI Taxonomy" id="363837"/>
    <lineage>
        <taxon>Bacteria</taxon>
        <taxon>Pseudomonadati</taxon>
        <taxon>Bacteroidota</taxon>
        <taxon>Chitinophagia</taxon>
        <taxon>Chitinophagales</taxon>
        <taxon>Chitinophagaceae</taxon>
        <taxon>Chitinophaga</taxon>
    </lineage>
</organism>
<dbReference type="RefSeq" id="WP_106603709.1">
    <property type="nucleotide sequence ID" value="NZ_PYGK01000008.1"/>
</dbReference>
<dbReference type="Proteomes" id="UP000240978">
    <property type="component" value="Unassembled WGS sequence"/>
</dbReference>